<dbReference type="EMBL" id="KZ305031">
    <property type="protein sequence ID" value="PIA47085.1"/>
    <property type="molecule type" value="Genomic_DNA"/>
</dbReference>
<keyword evidence="7" id="KW-1185">Reference proteome</keyword>
<dbReference type="GO" id="GO:0016020">
    <property type="term" value="C:membrane"/>
    <property type="evidence" value="ECO:0007669"/>
    <property type="project" value="UniProtKB-SubCell"/>
</dbReference>
<dbReference type="OrthoDB" id="1878996at2759"/>
<evidence type="ECO:0000313" key="7">
    <source>
        <dbReference type="Proteomes" id="UP000230069"/>
    </source>
</evidence>
<evidence type="ECO:0000256" key="5">
    <source>
        <dbReference type="ARBA" id="ARBA00035114"/>
    </source>
</evidence>
<accession>A0A2G5DUB8</accession>
<keyword evidence="4" id="KW-0472">Membrane</keyword>
<dbReference type="InterPro" id="IPR008511">
    <property type="entry name" value="ROH1-like"/>
</dbReference>
<comment type="subcellular location">
    <subcellularLocation>
        <location evidence="1">Membrane</location>
        <topology evidence="1">Single-pass membrane protein</topology>
    </subcellularLocation>
</comment>
<reference evidence="6 7" key="1">
    <citation type="submission" date="2017-09" db="EMBL/GenBank/DDBJ databases">
        <title>WGS assembly of Aquilegia coerulea Goldsmith.</title>
        <authorList>
            <person name="Hodges S."/>
            <person name="Kramer E."/>
            <person name="Nordborg M."/>
            <person name="Tomkins J."/>
            <person name="Borevitz J."/>
            <person name="Derieg N."/>
            <person name="Yan J."/>
            <person name="Mihaltcheva S."/>
            <person name="Hayes R.D."/>
            <person name="Rokhsar D."/>
        </authorList>
    </citation>
    <scope>NUCLEOTIDE SEQUENCE [LARGE SCALE GENOMIC DNA]</scope>
    <source>
        <strain evidence="7">cv. Goldsmith</strain>
    </source>
</reference>
<dbReference type="PANTHER" id="PTHR31509">
    <property type="entry name" value="BPS1-LIKE PROTEIN"/>
    <property type="match status" value="1"/>
</dbReference>
<keyword evidence="3" id="KW-1133">Transmembrane helix</keyword>
<sequence length="301" mass="33472">MRPSKFLRAISLQFPARLSPSLVLSALHCRSTLPGESYVSAPWLMGALNVAVAIQKVALVESLSNISIRECDRNPVENYLEDAVELLDACNGLCNRMETVNEYVQALRIVLHSLEGRSDPNATMLKRASVVLKSCEAMERKCAELEKCSSSLGSWVKEVLNGSKAIALFACGVFGIALSFKTKRGLPAPCSFPTTSWSSSLHELHKEVKEEVETRKKLGSVVLVELRETVNATKTLRDLINLRLTVKKATHHIELDAKVEDLRRSCGKLEEWIKPLQEIVNELYRNLISTRVALLDVLSCQ</sequence>
<dbReference type="Proteomes" id="UP000230069">
    <property type="component" value="Unassembled WGS sequence"/>
</dbReference>
<gene>
    <name evidence="6" type="ORF">AQUCO_01400055v1</name>
</gene>
<dbReference type="InParanoid" id="A0A2G5DUB8"/>
<evidence type="ECO:0000256" key="1">
    <source>
        <dbReference type="ARBA" id="ARBA00004167"/>
    </source>
</evidence>
<dbReference type="Pfam" id="PF05633">
    <property type="entry name" value="ROH1-like"/>
    <property type="match status" value="1"/>
</dbReference>
<name>A0A2G5DUB8_AQUCA</name>
<comment type="similarity">
    <text evidence="5">Belongs to the ROH1 family.</text>
</comment>
<evidence type="ECO:0000256" key="3">
    <source>
        <dbReference type="ARBA" id="ARBA00022989"/>
    </source>
</evidence>
<evidence type="ECO:0000313" key="6">
    <source>
        <dbReference type="EMBL" id="PIA47085.1"/>
    </source>
</evidence>
<organism evidence="6 7">
    <name type="scientific">Aquilegia coerulea</name>
    <name type="common">Rocky mountain columbine</name>
    <dbReference type="NCBI Taxonomy" id="218851"/>
    <lineage>
        <taxon>Eukaryota</taxon>
        <taxon>Viridiplantae</taxon>
        <taxon>Streptophyta</taxon>
        <taxon>Embryophyta</taxon>
        <taxon>Tracheophyta</taxon>
        <taxon>Spermatophyta</taxon>
        <taxon>Magnoliopsida</taxon>
        <taxon>Ranunculales</taxon>
        <taxon>Ranunculaceae</taxon>
        <taxon>Thalictroideae</taxon>
        <taxon>Aquilegia</taxon>
    </lineage>
</organism>
<keyword evidence="2" id="KW-0812">Transmembrane</keyword>
<proteinExistence type="inferred from homology"/>
<protein>
    <submittedName>
        <fullName evidence="6">Uncharacterized protein</fullName>
    </submittedName>
</protein>
<evidence type="ECO:0000256" key="2">
    <source>
        <dbReference type="ARBA" id="ARBA00022692"/>
    </source>
</evidence>
<evidence type="ECO:0000256" key="4">
    <source>
        <dbReference type="ARBA" id="ARBA00023136"/>
    </source>
</evidence>
<dbReference type="AlphaFoldDB" id="A0A2G5DUB8"/>